<organism evidence="2 3">
    <name type="scientific">Sphingomonas hengshuiensis</name>
    <dbReference type="NCBI Taxonomy" id="1609977"/>
    <lineage>
        <taxon>Bacteria</taxon>
        <taxon>Pseudomonadati</taxon>
        <taxon>Pseudomonadota</taxon>
        <taxon>Alphaproteobacteria</taxon>
        <taxon>Sphingomonadales</taxon>
        <taxon>Sphingomonadaceae</taxon>
        <taxon>Sphingomonas</taxon>
    </lineage>
</organism>
<accession>A0A7U4LGR4</accession>
<name>A0A7U4LGR4_9SPHN</name>
<dbReference type="Proteomes" id="UP000032300">
    <property type="component" value="Chromosome"/>
</dbReference>
<keyword evidence="3" id="KW-1185">Reference proteome</keyword>
<dbReference type="EMBL" id="CP010836">
    <property type="protein sequence ID" value="AJP73854.1"/>
    <property type="molecule type" value="Genomic_DNA"/>
</dbReference>
<feature type="signal peptide" evidence="1">
    <location>
        <begin position="1"/>
        <end position="17"/>
    </location>
</feature>
<evidence type="ECO:0000313" key="3">
    <source>
        <dbReference type="Proteomes" id="UP000032300"/>
    </source>
</evidence>
<feature type="chain" id="PRO_5031081087" evidence="1">
    <location>
        <begin position="18"/>
        <end position="99"/>
    </location>
</feature>
<dbReference type="KEGG" id="sphi:TS85_21740"/>
<evidence type="ECO:0000256" key="1">
    <source>
        <dbReference type="SAM" id="SignalP"/>
    </source>
</evidence>
<sequence length="99" mass="10568">MRFLLLALAMVPASALADETTPAEPAPKPQVVARVAPCPAARVHYADKDAAANPRARRMDREPRAFSYLLVERGIVGCAHPGMIRATINRAPTTGQPAP</sequence>
<reference evidence="2 3" key="1">
    <citation type="journal article" date="2015" name="Int. J. Syst. Evol. Microbiol.">
        <title>Sphingomonas hengshuiensis sp. nov., isolated from lake wetland.</title>
        <authorList>
            <person name="Wei S."/>
            <person name="Wang T."/>
            <person name="Liu H."/>
            <person name="Zhang C."/>
            <person name="Guo J."/>
            <person name="Wang Q."/>
            <person name="Liang K."/>
            <person name="Zhang Z."/>
        </authorList>
    </citation>
    <scope>NUCLEOTIDE SEQUENCE [LARGE SCALE GENOMIC DNA]</scope>
    <source>
        <strain evidence="2 3">WHSC-8</strain>
    </source>
</reference>
<keyword evidence="1" id="KW-0732">Signal</keyword>
<protein>
    <submittedName>
        <fullName evidence="2">Uncharacterized protein</fullName>
    </submittedName>
</protein>
<reference evidence="2 3" key="2">
    <citation type="submission" date="2015-02" db="EMBL/GenBank/DDBJ databases">
        <title>The complete genome of Sphingomonas hengshuiensis sp. WHSC-8 isolated from soil of Hengshui Lake.</title>
        <authorList>
            <person name="Wei S."/>
            <person name="Guo J."/>
            <person name="Su C."/>
            <person name="Wu R."/>
            <person name="Zhang Z."/>
            <person name="Liang K."/>
            <person name="Li H."/>
            <person name="Wang T."/>
            <person name="Liu H."/>
            <person name="Zhang C."/>
            <person name="Li Z."/>
            <person name="Wang Q."/>
            <person name="Meng J."/>
        </authorList>
    </citation>
    <scope>NUCLEOTIDE SEQUENCE [LARGE SCALE GENOMIC DNA]</scope>
    <source>
        <strain evidence="2 3">WHSC-8</strain>
    </source>
</reference>
<evidence type="ECO:0000313" key="2">
    <source>
        <dbReference type="EMBL" id="AJP73854.1"/>
    </source>
</evidence>
<proteinExistence type="predicted"/>
<dbReference type="RefSeq" id="WP_044335018.1">
    <property type="nucleotide sequence ID" value="NZ_CP010836.1"/>
</dbReference>
<gene>
    <name evidence="2" type="ORF">TS85_21740</name>
</gene>
<dbReference type="AlphaFoldDB" id="A0A7U4LGR4"/>